<dbReference type="PANTHER" id="PTHR10815:SF13">
    <property type="entry name" value="METHYLATED-DNA--PROTEIN-CYSTEINE METHYLTRANSFERASE"/>
    <property type="match status" value="1"/>
</dbReference>
<dbReference type="GO" id="GO:0032259">
    <property type="term" value="P:methylation"/>
    <property type="evidence" value="ECO:0007669"/>
    <property type="project" value="UniProtKB-KW"/>
</dbReference>
<comment type="similarity">
    <text evidence="2">Belongs to the MGMT family.</text>
</comment>
<dbReference type="GO" id="GO:0006281">
    <property type="term" value="P:DNA repair"/>
    <property type="evidence" value="ECO:0007669"/>
    <property type="project" value="UniProtKB-KW"/>
</dbReference>
<dbReference type="FunFam" id="1.10.10.10:FF:000214">
    <property type="entry name" value="Methylated-DNA--protein-cysteine methyltransferase"/>
    <property type="match status" value="1"/>
</dbReference>
<evidence type="ECO:0000259" key="9">
    <source>
        <dbReference type="Pfam" id="PF01035"/>
    </source>
</evidence>
<dbReference type="AlphaFoldDB" id="A0A838XU56"/>
<dbReference type="PROSITE" id="PS00374">
    <property type="entry name" value="MGMT"/>
    <property type="match status" value="1"/>
</dbReference>
<dbReference type="InterPro" id="IPR036217">
    <property type="entry name" value="MethylDNA_cys_MeTrfase_DNAb"/>
</dbReference>
<gene>
    <name evidence="10" type="ORF">H2072_04095</name>
</gene>
<dbReference type="InterPro" id="IPR036388">
    <property type="entry name" value="WH-like_DNA-bd_sf"/>
</dbReference>
<dbReference type="Proteomes" id="UP000551848">
    <property type="component" value="Unassembled WGS sequence"/>
</dbReference>
<dbReference type="EC" id="2.1.1.63" evidence="3"/>
<keyword evidence="7" id="KW-0234">DNA repair</keyword>
<evidence type="ECO:0000256" key="2">
    <source>
        <dbReference type="ARBA" id="ARBA00008711"/>
    </source>
</evidence>
<dbReference type="InterPro" id="IPR001497">
    <property type="entry name" value="MethylDNA_cys_MeTrfase_AS"/>
</dbReference>
<dbReference type="InterPro" id="IPR014048">
    <property type="entry name" value="MethylDNA_cys_MeTrfase_DNA-bd"/>
</dbReference>
<evidence type="ECO:0000256" key="8">
    <source>
        <dbReference type="ARBA" id="ARBA00049348"/>
    </source>
</evidence>
<name>A0A838XU56_9GAMM</name>
<protein>
    <recommendedName>
        <fullName evidence="3">methylated-DNA--[protein]-cysteine S-methyltransferase</fullName>
        <ecNumber evidence="3">2.1.1.63</ecNumber>
    </recommendedName>
</protein>
<comment type="catalytic activity">
    <reaction evidence="1">
        <text>a 4-O-methyl-thymidine in DNA + L-cysteinyl-[protein] = a thymidine in DNA + S-methyl-L-cysteinyl-[protein]</text>
        <dbReference type="Rhea" id="RHEA:53428"/>
        <dbReference type="Rhea" id="RHEA-COMP:10131"/>
        <dbReference type="Rhea" id="RHEA-COMP:10132"/>
        <dbReference type="Rhea" id="RHEA-COMP:13555"/>
        <dbReference type="Rhea" id="RHEA-COMP:13556"/>
        <dbReference type="ChEBI" id="CHEBI:29950"/>
        <dbReference type="ChEBI" id="CHEBI:82612"/>
        <dbReference type="ChEBI" id="CHEBI:137386"/>
        <dbReference type="ChEBI" id="CHEBI:137387"/>
        <dbReference type="EC" id="2.1.1.63"/>
    </reaction>
</comment>
<dbReference type="PANTHER" id="PTHR10815">
    <property type="entry name" value="METHYLATED-DNA--PROTEIN-CYSTEINE METHYLTRANSFERASE"/>
    <property type="match status" value="1"/>
</dbReference>
<evidence type="ECO:0000256" key="7">
    <source>
        <dbReference type="ARBA" id="ARBA00023204"/>
    </source>
</evidence>
<dbReference type="Gene3D" id="1.10.10.10">
    <property type="entry name" value="Winged helix-like DNA-binding domain superfamily/Winged helix DNA-binding domain"/>
    <property type="match status" value="1"/>
</dbReference>
<dbReference type="EMBL" id="JACETL010000056">
    <property type="protein sequence ID" value="MBA4692908.1"/>
    <property type="molecule type" value="Genomic_DNA"/>
</dbReference>
<sequence>MEIKSLSTPIGNFNSFYVNSLLVKLNYIDQKPSTYLPDISLQKAINMFFSNKDLKQFPEYRLEGTPFQLKVWKALSSIPRGHTESYSSLASKIGIPLAARAVGTACKLNPLPLLIPCHRVIKQDGSTGEFALGKLNKEYLIKMESQ</sequence>
<dbReference type="NCBIfam" id="TIGR00589">
    <property type="entry name" value="ogt"/>
    <property type="match status" value="1"/>
</dbReference>
<evidence type="ECO:0000256" key="1">
    <source>
        <dbReference type="ARBA" id="ARBA00001286"/>
    </source>
</evidence>
<accession>A0A838XU56</accession>
<keyword evidence="6" id="KW-0227">DNA damage</keyword>
<evidence type="ECO:0000313" key="11">
    <source>
        <dbReference type="Proteomes" id="UP000551848"/>
    </source>
</evidence>
<dbReference type="GO" id="GO:0003908">
    <property type="term" value="F:methylated-DNA-[protein]-cysteine S-methyltransferase activity"/>
    <property type="evidence" value="ECO:0007669"/>
    <property type="project" value="UniProtKB-EC"/>
</dbReference>
<evidence type="ECO:0000256" key="5">
    <source>
        <dbReference type="ARBA" id="ARBA00022679"/>
    </source>
</evidence>
<evidence type="ECO:0000256" key="3">
    <source>
        <dbReference type="ARBA" id="ARBA00011918"/>
    </source>
</evidence>
<dbReference type="CDD" id="cd06445">
    <property type="entry name" value="ATase"/>
    <property type="match status" value="1"/>
</dbReference>
<organism evidence="10 11">
    <name type="scientific">SAR86 cluster bacterium</name>
    <dbReference type="NCBI Taxonomy" id="2030880"/>
    <lineage>
        <taxon>Bacteria</taxon>
        <taxon>Pseudomonadati</taxon>
        <taxon>Pseudomonadota</taxon>
        <taxon>Gammaproteobacteria</taxon>
        <taxon>SAR86 cluster</taxon>
    </lineage>
</organism>
<proteinExistence type="inferred from homology"/>
<keyword evidence="5 10" id="KW-0808">Transferase</keyword>
<evidence type="ECO:0000313" key="10">
    <source>
        <dbReference type="EMBL" id="MBA4692908.1"/>
    </source>
</evidence>
<comment type="caution">
    <text evidence="10">The sequence shown here is derived from an EMBL/GenBank/DDBJ whole genome shotgun (WGS) entry which is preliminary data.</text>
</comment>
<comment type="catalytic activity">
    <reaction evidence="8">
        <text>a 6-O-methyl-2'-deoxyguanosine in DNA + L-cysteinyl-[protein] = S-methyl-L-cysteinyl-[protein] + a 2'-deoxyguanosine in DNA</text>
        <dbReference type="Rhea" id="RHEA:24000"/>
        <dbReference type="Rhea" id="RHEA-COMP:10131"/>
        <dbReference type="Rhea" id="RHEA-COMP:10132"/>
        <dbReference type="Rhea" id="RHEA-COMP:11367"/>
        <dbReference type="Rhea" id="RHEA-COMP:11368"/>
        <dbReference type="ChEBI" id="CHEBI:29950"/>
        <dbReference type="ChEBI" id="CHEBI:82612"/>
        <dbReference type="ChEBI" id="CHEBI:85445"/>
        <dbReference type="ChEBI" id="CHEBI:85448"/>
        <dbReference type="EC" id="2.1.1.63"/>
    </reaction>
</comment>
<reference evidence="10 11" key="1">
    <citation type="submission" date="2020-06" db="EMBL/GenBank/DDBJ databases">
        <title>Dysbiosis in marine aquaculture revealed through microbiome analysis: reverse ecology for environmental sustainability.</title>
        <authorList>
            <person name="Haro-Moreno J.M."/>
            <person name="Coutinho F.H."/>
            <person name="Zaragoza-Solas A."/>
            <person name="Picazo A."/>
            <person name="Almagro-Moreno S."/>
            <person name="Lopez-Perez M."/>
        </authorList>
    </citation>
    <scope>NUCLEOTIDE SEQUENCE [LARGE SCALE GENOMIC DNA]</scope>
    <source>
        <strain evidence="10">MCMED-G41</strain>
    </source>
</reference>
<dbReference type="Pfam" id="PF01035">
    <property type="entry name" value="DNA_binding_1"/>
    <property type="match status" value="1"/>
</dbReference>
<feature type="domain" description="Methylated-DNA-[protein]-cysteine S-methyltransferase DNA binding" evidence="9">
    <location>
        <begin position="66"/>
        <end position="145"/>
    </location>
</feature>
<evidence type="ECO:0000256" key="6">
    <source>
        <dbReference type="ARBA" id="ARBA00022763"/>
    </source>
</evidence>
<dbReference type="SUPFAM" id="SSF46767">
    <property type="entry name" value="Methylated DNA-protein cysteine methyltransferase, C-terminal domain"/>
    <property type="match status" value="1"/>
</dbReference>
<keyword evidence="4 10" id="KW-0489">Methyltransferase</keyword>
<evidence type="ECO:0000256" key="4">
    <source>
        <dbReference type="ARBA" id="ARBA00022603"/>
    </source>
</evidence>